<feature type="transmembrane region" description="Helical" evidence="1">
    <location>
        <begin position="99"/>
        <end position="121"/>
    </location>
</feature>
<sequence>MNLRIAATLALVSVLCSAVWGFICPSQLARRPKTFQRSNANDGSRTALAALQKKSSISATRLGEKISNDRKENNDQLEELLPRGEDAENFDGKGFAGYLAPYAFAFLVASIATGLFFKFVLMADYSI</sequence>
<feature type="chain" id="PRO_5003836296" evidence="2">
    <location>
        <begin position="22"/>
        <end position="127"/>
    </location>
</feature>
<evidence type="ECO:0000256" key="2">
    <source>
        <dbReference type="SAM" id="SignalP"/>
    </source>
</evidence>
<proteinExistence type="predicted"/>
<accession>K0RHB7</accession>
<comment type="caution">
    <text evidence="3">The sequence shown here is derived from an EMBL/GenBank/DDBJ whole genome shotgun (WGS) entry which is preliminary data.</text>
</comment>
<protein>
    <submittedName>
        <fullName evidence="3">Uncharacterized protein</fullName>
    </submittedName>
</protein>
<evidence type="ECO:0000256" key="1">
    <source>
        <dbReference type="SAM" id="Phobius"/>
    </source>
</evidence>
<name>K0RHB7_THAOC</name>
<dbReference type="Proteomes" id="UP000266841">
    <property type="component" value="Unassembled WGS sequence"/>
</dbReference>
<evidence type="ECO:0000313" key="4">
    <source>
        <dbReference type="Proteomes" id="UP000266841"/>
    </source>
</evidence>
<keyword evidence="1" id="KW-0812">Transmembrane</keyword>
<organism evidence="3 4">
    <name type="scientific">Thalassiosira oceanica</name>
    <name type="common">Marine diatom</name>
    <dbReference type="NCBI Taxonomy" id="159749"/>
    <lineage>
        <taxon>Eukaryota</taxon>
        <taxon>Sar</taxon>
        <taxon>Stramenopiles</taxon>
        <taxon>Ochrophyta</taxon>
        <taxon>Bacillariophyta</taxon>
        <taxon>Coscinodiscophyceae</taxon>
        <taxon>Thalassiosirophycidae</taxon>
        <taxon>Thalassiosirales</taxon>
        <taxon>Thalassiosiraceae</taxon>
        <taxon>Thalassiosira</taxon>
    </lineage>
</organism>
<reference evidence="3 4" key="1">
    <citation type="journal article" date="2012" name="Genome Biol.">
        <title>Genome and low-iron response of an oceanic diatom adapted to chronic iron limitation.</title>
        <authorList>
            <person name="Lommer M."/>
            <person name="Specht M."/>
            <person name="Roy A.S."/>
            <person name="Kraemer L."/>
            <person name="Andreson R."/>
            <person name="Gutowska M.A."/>
            <person name="Wolf J."/>
            <person name="Bergner S.V."/>
            <person name="Schilhabel M.B."/>
            <person name="Klostermeier U.C."/>
            <person name="Beiko R.G."/>
            <person name="Rosenstiel P."/>
            <person name="Hippler M."/>
            <person name="Laroche J."/>
        </authorList>
    </citation>
    <scope>NUCLEOTIDE SEQUENCE [LARGE SCALE GENOMIC DNA]</scope>
    <source>
        <strain evidence="3 4">CCMP1005</strain>
    </source>
</reference>
<dbReference type="AlphaFoldDB" id="K0RHB7"/>
<keyword evidence="1" id="KW-1133">Transmembrane helix</keyword>
<gene>
    <name evidence="3" type="ORF">THAOC_32900</name>
</gene>
<keyword evidence="4" id="KW-1185">Reference proteome</keyword>
<dbReference type="EMBL" id="AGNL01045999">
    <property type="protein sequence ID" value="EJK48316.1"/>
    <property type="molecule type" value="Genomic_DNA"/>
</dbReference>
<evidence type="ECO:0000313" key="3">
    <source>
        <dbReference type="EMBL" id="EJK48316.1"/>
    </source>
</evidence>
<keyword evidence="2" id="KW-0732">Signal</keyword>
<keyword evidence="1" id="KW-0472">Membrane</keyword>
<feature type="signal peptide" evidence="2">
    <location>
        <begin position="1"/>
        <end position="21"/>
    </location>
</feature>